<keyword evidence="5 14" id="KW-0560">Oxidoreductase</keyword>
<feature type="chain" id="PRO_5032884341" description="thioredoxin-dependent peroxiredoxin" evidence="12">
    <location>
        <begin position="26"/>
        <end position="176"/>
    </location>
</feature>
<dbReference type="EMBL" id="JACHCA010000005">
    <property type="protein sequence ID" value="MBB6127886.1"/>
    <property type="molecule type" value="Genomic_DNA"/>
</dbReference>
<dbReference type="CDD" id="cd03017">
    <property type="entry name" value="PRX_BCP"/>
    <property type="match status" value="1"/>
</dbReference>
<comment type="function">
    <text evidence="1">Thiol-specific peroxidase that catalyzes the reduction of hydrogen peroxide and organic hydroperoxides to water and alcohols, respectively. Plays a role in cell protection against oxidative stress by detoxifying peroxides and as sensor of hydrogen peroxide-mediated signaling events.</text>
</comment>
<keyword evidence="4" id="KW-0049">Antioxidant</keyword>
<dbReference type="GO" id="GO:0034599">
    <property type="term" value="P:cellular response to oxidative stress"/>
    <property type="evidence" value="ECO:0007669"/>
    <property type="project" value="TreeGrafter"/>
</dbReference>
<gene>
    <name evidence="14" type="ORF">HDF22_001999</name>
</gene>
<evidence type="ECO:0000256" key="9">
    <source>
        <dbReference type="ARBA" id="ARBA00038489"/>
    </source>
</evidence>
<dbReference type="SUPFAM" id="SSF52833">
    <property type="entry name" value="Thioredoxin-like"/>
    <property type="match status" value="1"/>
</dbReference>
<sequence>MSKTTIKGIGLMLIAFCLFCFTAKAQKHIEAGEKAPDFSLYDQNGRLFKMADEVGKHTLVIYFYPKDESMVCTKEACAFRDSFNDFTKAGAKVIGINGGTVASHKGFVDHYKLPFTLLSDPDNKVYNLFGVKKKFFMSGRETFIVDLKGNVVYTHAAMLEGKEHADDAMKFIRSSK</sequence>
<dbReference type="GO" id="GO:0005737">
    <property type="term" value="C:cytoplasm"/>
    <property type="evidence" value="ECO:0007669"/>
    <property type="project" value="TreeGrafter"/>
</dbReference>
<evidence type="ECO:0000256" key="4">
    <source>
        <dbReference type="ARBA" id="ARBA00022862"/>
    </source>
</evidence>
<comment type="caution">
    <text evidence="14">The sequence shown here is derived from an EMBL/GenBank/DDBJ whole genome shotgun (WGS) entry which is preliminary data.</text>
</comment>
<dbReference type="GO" id="GO:0045454">
    <property type="term" value="P:cell redox homeostasis"/>
    <property type="evidence" value="ECO:0007669"/>
    <property type="project" value="TreeGrafter"/>
</dbReference>
<dbReference type="AlphaFoldDB" id="A0A841JE76"/>
<evidence type="ECO:0000256" key="7">
    <source>
        <dbReference type="ARBA" id="ARBA00023284"/>
    </source>
</evidence>
<dbReference type="InterPro" id="IPR050924">
    <property type="entry name" value="Peroxiredoxin_BCP/PrxQ"/>
</dbReference>
<evidence type="ECO:0000256" key="11">
    <source>
        <dbReference type="ARBA" id="ARBA00049091"/>
    </source>
</evidence>
<dbReference type="EC" id="1.11.1.24" evidence="2"/>
<dbReference type="InterPro" id="IPR013766">
    <property type="entry name" value="Thioredoxin_domain"/>
</dbReference>
<dbReference type="InterPro" id="IPR036249">
    <property type="entry name" value="Thioredoxin-like_sf"/>
</dbReference>
<proteinExistence type="inferred from homology"/>
<protein>
    <recommendedName>
        <fullName evidence="2">thioredoxin-dependent peroxiredoxin</fullName>
        <ecNumber evidence="2">1.11.1.24</ecNumber>
    </recommendedName>
    <alternativeName>
        <fullName evidence="8">Thioredoxin peroxidase</fullName>
    </alternativeName>
    <alternativeName>
        <fullName evidence="10">Thioredoxin-dependent peroxiredoxin Bcp</fullName>
    </alternativeName>
</protein>
<dbReference type="GO" id="GO:0008379">
    <property type="term" value="F:thioredoxin peroxidase activity"/>
    <property type="evidence" value="ECO:0007669"/>
    <property type="project" value="TreeGrafter"/>
</dbReference>
<evidence type="ECO:0000256" key="5">
    <source>
        <dbReference type="ARBA" id="ARBA00023002"/>
    </source>
</evidence>
<evidence type="ECO:0000256" key="10">
    <source>
        <dbReference type="ARBA" id="ARBA00042639"/>
    </source>
</evidence>
<keyword evidence="12" id="KW-0732">Signal</keyword>
<name>A0A841JE76_9SPHI</name>
<organism evidence="14 15">
    <name type="scientific">Mucilaginibacter lappiensis</name>
    <dbReference type="NCBI Taxonomy" id="354630"/>
    <lineage>
        <taxon>Bacteria</taxon>
        <taxon>Pseudomonadati</taxon>
        <taxon>Bacteroidota</taxon>
        <taxon>Sphingobacteriia</taxon>
        <taxon>Sphingobacteriales</taxon>
        <taxon>Sphingobacteriaceae</taxon>
        <taxon>Mucilaginibacter</taxon>
    </lineage>
</organism>
<evidence type="ECO:0000256" key="12">
    <source>
        <dbReference type="SAM" id="SignalP"/>
    </source>
</evidence>
<evidence type="ECO:0000259" key="13">
    <source>
        <dbReference type="PROSITE" id="PS51352"/>
    </source>
</evidence>
<evidence type="ECO:0000256" key="3">
    <source>
        <dbReference type="ARBA" id="ARBA00022559"/>
    </source>
</evidence>
<evidence type="ECO:0000256" key="8">
    <source>
        <dbReference type="ARBA" id="ARBA00032824"/>
    </source>
</evidence>
<accession>A0A841JE76</accession>
<evidence type="ECO:0000313" key="14">
    <source>
        <dbReference type="EMBL" id="MBB6127886.1"/>
    </source>
</evidence>
<dbReference type="PANTHER" id="PTHR42801">
    <property type="entry name" value="THIOREDOXIN-DEPENDENT PEROXIDE REDUCTASE"/>
    <property type="match status" value="1"/>
</dbReference>
<dbReference type="Pfam" id="PF00578">
    <property type="entry name" value="AhpC-TSA"/>
    <property type="match status" value="1"/>
</dbReference>
<feature type="signal peptide" evidence="12">
    <location>
        <begin position="1"/>
        <end position="25"/>
    </location>
</feature>
<dbReference type="Gene3D" id="3.40.30.10">
    <property type="entry name" value="Glutaredoxin"/>
    <property type="match status" value="1"/>
</dbReference>
<feature type="domain" description="Thioredoxin" evidence="13">
    <location>
        <begin position="29"/>
        <end position="176"/>
    </location>
</feature>
<comment type="catalytic activity">
    <reaction evidence="11">
        <text>a hydroperoxide + [thioredoxin]-dithiol = an alcohol + [thioredoxin]-disulfide + H2O</text>
        <dbReference type="Rhea" id="RHEA:62620"/>
        <dbReference type="Rhea" id="RHEA-COMP:10698"/>
        <dbReference type="Rhea" id="RHEA-COMP:10700"/>
        <dbReference type="ChEBI" id="CHEBI:15377"/>
        <dbReference type="ChEBI" id="CHEBI:29950"/>
        <dbReference type="ChEBI" id="CHEBI:30879"/>
        <dbReference type="ChEBI" id="CHEBI:35924"/>
        <dbReference type="ChEBI" id="CHEBI:50058"/>
        <dbReference type="EC" id="1.11.1.24"/>
    </reaction>
</comment>
<evidence type="ECO:0000313" key="15">
    <source>
        <dbReference type="Proteomes" id="UP000548326"/>
    </source>
</evidence>
<evidence type="ECO:0000256" key="1">
    <source>
        <dbReference type="ARBA" id="ARBA00003330"/>
    </source>
</evidence>
<reference evidence="14 15" key="1">
    <citation type="submission" date="2020-08" db="EMBL/GenBank/DDBJ databases">
        <title>Genomic Encyclopedia of Type Strains, Phase IV (KMG-V): Genome sequencing to study the core and pangenomes of soil and plant-associated prokaryotes.</title>
        <authorList>
            <person name="Whitman W."/>
        </authorList>
    </citation>
    <scope>NUCLEOTIDE SEQUENCE [LARGE SCALE GENOMIC DNA]</scope>
    <source>
        <strain evidence="14 15">MP601</strain>
    </source>
</reference>
<keyword evidence="3 14" id="KW-0575">Peroxidase</keyword>
<dbReference type="Proteomes" id="UP000548326">
    <property type="component" value="Unassembled WGS sequence"/>
</dbReference>
<dbReference type="PANTHER" id="PTHR42801:SF4">
    <property type="entry name" value="AHPC_TSA FAMILY PROTEIN"/>
    <property type="match status" value="1"/>
</dbReference>
<dbReference type="PROSITE" id="PS51352">
    <property type="entry name" value="THIOREDOXIN_2"/>
    <property type="match status" value="1"/>
</dbReference>
<evidence type="ECO:0000256" key="6">
    <source>
        <dbReference type="ARBA" id="ARBA00023157"/>
    </source>
</evidence>
<evidence type="ECO:0000256" key="2">
    <source>
        <dbReference type="ARBA" id="ARBA00013017"/>
    </source>
</evidence>
<dbReference type="RefSeq" id="WP_260170844.1">
    <property type="nucleotide sequence ID" value="NZ_JACHCA010000005.1"/>
</dbReference>
<keyword evidence="6" id="KW-1015">Disulfide bond</keyword>
<comment type="similarity">
    <text evidence="9">Belongs to the peroxiredoxin family. BCP/PrxQ subfamily.</text>
</comment>
<keyword evidence="7" id="KW-0676">Redox-active center</keyword>
<dbReference type="InterPro" id="IPR000866">
    <property type="entry name" value="AhpC/TSA"/>
</dbReference>